<dbReference type="SUPFAM" id="SSF101082">
    <property type="entry name" value="Typo IV secretion system protein TraC"/>
    <property type="match status" value="1"/>
</dbReference>
<evidence type="ECO:0000313" key="3">
    <source>
        <dbReference type="EMBL" id="MCW5321907.1"/>
    </source>
</evidence>
<protein>
    <submittedName>
        <fullName evidence="3">P-type conjugative transfer protein TrbJ</fullName>
    </submittedName>
</protein>
<evidence type="ECO:0000256" key="1">
    <source>
        <dbReference type="SAM" id="Coils"/>
    </source>
</evidence>
<feature type="coiled-coil region" evidence="1">
    <location>
        <begin position="157"/>
        <end position="184"/>
    </location>
</feature>
<keyword evidence="1" id="KW-0175">Coiled coil</keyword>
<comment type="caution">
    <text evidence="3">The sequence shown here is derived from an EMBL/GenBank/DDBJ whole genome shotgun (WGS) entry which is preliminary data.</text>
</comment>
<gene>
    <name evidence="3" type="primary">trbJ</name>
    <name evidence="3" type="ORF">D5039_12300</name>
</gene>
<organism evidence="3 4">
    <name type="scientific">Verminephrobacter aporrectodeae subsp. tuberculatae</name>
    <dbReference type="NCBI Taxonomy" id="1110392"/>
    <lineage>
        <taxon>Bacteria</taxon>
        <taxon>Pseudomonadati</taxon>
        <taxon>Pseudomonadota</taxon>
        <taxon>Betaproteobacteria</taxon>
        <taxon>Burkholderiales</taxon>
        <taxon>Comamonadaceae</taxon>
        <taxon>Verminephrobacter</taxon>
    </lineage>
</organism>
<feature type="signal peptide" evidence="2">
    <location>
        <begin position="1"/>
        <end position="26"/>
    </location>
</feature>
<dbReference type="EMBL" id="QZCW01000002">
    <property type="protein sequence ID" value="MCW5321907.1"/>
    <property type="molecule type" value="Genomic_DNA"/>
</dbReference>
<dbReference type="Proteomes" id="UP001208935">
    <property type="component" value="Unassembled WGS sequence"/>
</dbReference>
<name>A0ABT3KV81_9BURK</name>
<keyword evidence="4" id="KW-1185">Reference proteome</keyword>
<dbReference type="NCBIfam" id="NF010452">
    <property type="entry name" value="PRK13879.1"/>
    <property type="match status" value="1"/>
</dbReference>
<sequence>MQQKFLALALAVVLALGAGFCPPVQAGMVVVDSMNLIQNTTAAIESVTQRIKQAEQYRIQLEQYKNQIQNTLAPAEHIWDQARTTIGELIKSGNTLEHYKNQLGSLDNYLGRFQDVNYYKNLPCFAASGCTAAEWAAIKNLQQLASETQKNATDALFKGLDRQLDNLQNDAATLQRLQSAAQGATGQMQALGYASQLASQQSNQLLQMRALMIAQNNALATKMQAEADKLAQETAAALHLRENRYRASSKRAW</sequence>
<dbReference type="InterPro" id="IPR014147">
    <property type="entry name" value="T4SS_TrbJ"/>
</dbReference>
<reference evidence="4" key="1">
    <citation type="submission" date="2023-07" db="EMBL/GenBank/DDBJ databases">
        <title>Verminephrobacter genomes.</title>
        <authorList>
            <person name="Lund M.B."/>
        </authorList>
    </citation>
    <scope>NUCLEOTIDE SEQUENCE [LARGE SCALE GENOMIC DNA]</scope>
    <source>
        <strain evidence="4">AtM5-05</strain>
    </source>
</reference>
<accession>A0ABT3KV81</accession>
<feature type="chain" id="PRO_5045721368" evidence="2">
    <location>
        <begin position="27"/>
        <end position="253"/>
    </location>
</feature>
<keyword evidence="2" id="KW-0732">Signal</keyword>
<proteinExistence type="predicted"/>
<dbReference type="NCBIfam" id="TIGR02780">
    <property type="entry name" value="TrbJ_Ti"/>
    <property type="match status" value="1"/>
</dbReference>
<evidence type="ECO:0000256" key="2">
    <source>
        <dbReference type="SAM" id="SignalP"/>
    </source>
</evidence>
<evidence type="ECO:0000313" key="4">
    <source>
        <dbReference type="Proteomes" id="UP001208935"/>
    </source>
</evidence>
<dbReference type="RefSeq" id="WP_265258170.1">
    <property type="nucleotide sequence ID" value="NZ_QZCV01000002.1"/>
</dbReference>
<feature type="coiled-coil region" evidence="1">
    <location>
        <begin position="37"/>
        <end position="67"/>
    </location>
</feature>